<accession>A0A0C9ZVE9</accession>
<sequence>MAMTRKPLFLQRGGGCSSAAVAVGSGQQDGCIWQSSFRGSVWRVGIGVYLPTLTASQRGHLAAGAWEITTMRGTNKRVKTRAQQRSSSV</sequence>
<dbReference type="EMBL" id="KN833724">
    <property type="protein sequence ID" value="KIK23628.1"/>
    <property type="molecule type" value="Genomic_DNA"/>
</dbReference>
<name>A0A0C9ZVE9_9AGAM</name>
<dbReference type="Proteomes" id="UP000054018">
    <property type="component" value="Unassembled WGS sequence"/>
</dbReference>
<evidence type="ECO:0000313" key="2">
    <source>
        <dbReference type="Proteomes" id="UP000054018"/>
    </source>
</evidence>
<protein>
    <submittedName>
        <fullName evidence="1">Uncharacterized protein</fullName>
    </submittedName>
</protein>
<organism evidence="1 2">
    <name type="scientific">Pisolithus microcarpus 441</name>
    <dbReference type="NCBI Taxonomy" id="765257"/>
    <lineage>
        <taxon>Eukaryota</taxon>
        <taxon>Fungi</taxon>
        <taxon>Dikarya</taxon>
        <taxon>Basidiomycota</taxon>
        <taxon>Agaricomycotina</taxon>
        <taxon>Agaricomycetes</taxon>
        <taxon>Agaricomycetidae</taxon>
        <taxon>Boletales</taxon>
        <taxon>Sclerodermatineae</taxon>
        <taxon>Pisolithaceae</taxon>
        <taxon>Pisolithus</taxon>
    </lineage>
</organism>
<dbReference type="AlphaFoldDB" id="A0A0C9ZVE9"/>
<dbReference type="HOGENOM" id="CLU_2455588_0_0_1"/>
<dbReference type="OrthoDB" id="10627269at2759"/>
<evidence type="ECO:0000313" key="1">
    <source>
        <dbReference type="EMBL" id="KIK23628.1"/>
    </source>
</evidence>
<keyword evidence="2" id="KW-1185">Reference proteome</keyword>
<proteinExistence type="predicted"/>
<gene>
    <name evidence="1" type="ORF">PISMIDRAFT_450642</name>
</gene>
<reference evidence="1 2" key="1">
    <citation type="submission" date="2014-04" db="EMBL/GenBank/DDBJ databases">
        <authorList>
            <consortium name="DOE Joint Genome Institute"/>
            <person name="Kuo A."/>
            <person name="Kohler A."/>
            <person name="Costa M.D."/>
            <person name="Nagy L.G."/>
            <person name="Floudas D."/>
            <person name="Copeland A."/>
            <person name="Barry K.W."/>
            <person name="Cichocki N."/>
            <person name="Veneault-Fourrey C."/>
            <person name="LaButti K."/>
            <person name="Lindquist E.A."/>
            <person name="Lipzen A."/>
            <person name="Lundell T."/>
            <person name="Morin E."/>
            <person name="Murat C."/>
            <person name="Sun H."/>
            <person name="Tunlid A."/>
            <person name="Henrissat B."/>
            <person name="Grigoriev I.V."/>
            <person name="Hibbett D.S."/>
            <person name="Martin F."/>
            <person name="Nordberg H.P."/>
            <person name="Cantor M.N."/>
            <person name="Hua S.X."/>
        </authorList>
    </citation>
    <scope>NUCLEOTIDE SEQUENCE [LARGE SCALE GENOMIC DNA]</scope>
    <source>
        <strain evidence="1 2">441</strain>
    </source>
</reference>
<reference evidence="2" key="2">
    <citation type="submission" date="2015-01" db="EMBL/GenBank/DDBJ databases">
        <title>Evolutionary Origins and Diversification of the Mycorrhizal Mutualists.</title>
        <authorList>
            <consortium name="DOE Joint Genome Institute"/>
            <consortium name="Mycorrhizal Genomics Consortium"/>
            <person name="Kohler A."/>
            <person name="Kuo A."/>
            <person name="Nagy L.G."/>
            <person name="Floudas D."/>
            <person name="Copeland A."/>
            <person name="Barry K.W."/>
            <person name="Cichocki N."/>
            <person name="Veneault-Fourrey C."/>
            <person name="LaButti K."/>
            <person name="Lindquist E.A."/>
            <person name="Lipzen A."/>
            <person name="Lundell T."/>
            <person name="Morin E."/>
            <person name="Murat C."/>
            <person name="Riley R."/>
            <person name="Ohm R."/>
            <person name="Sun H."/>
            <person name="Tunlid A."/>
            <person name="Henrissat B."/>
            <person name="Grigoriev I.V."/>
            <person name="Hibbett D.S."/>
            <person name="Martin F."/>
        </authorList>
    </citation>
    <scope>NUCLEOTIDE SEQUENCE [LARGE SCALE GENOMIC DNA]</scope>
    <source>
        <strain evidence="2">441</strain>
    </source>
</reference>